<dbReference type="Proteomes" id="UP000230108">
    <property type="component" value="Unassembled WGS sequence"/>
</dbReference>
<dbReference type="AlphaFoldDB" id="A0A2M7QCB1"/>
<evidence type="ECO:0000313" key="2">
    <source>
        <dbReference type="EMBL" id="PIY68839.1"/>
    </source>
</evidence>
<comment type="caution">
    <text evidence="2">The sequence shown here is derived from an EMBL/GenBank/DDBJ whole genome shotgun (WGS) entry which is preliminary data.</text>
</comment>
<protein>
    <recommendedName>
        <fullName evidence="4">DUF5667 domain-containing protein</fullName>
    </recommendedName>
</protein>
<feature type="transmembrane region" description="Helical" evidence="1">
    <location>
        <begin position="53"/>
        <end position="75"/>
    </location>
</feature>
<evidence type="ECO:0000256" key="1">
    <source>
        <dbReference type="SAM" id="Phobius"/>
    </source>
</evidence>
<name>A0A2M7QCB1_9BACT</name>
<organism evidence="2 3">
    <name type="scientific">Candidatus Roizmanbacteria bacterium CG_4_10_14_0_8_um_filter_39_9</name>
    <dbReference type="NCBI Taxonomy" id="1974829"/>
    <lineage>
        <taxon>Bacteria</taxon>
        <taxon>Candidatus Roizmaniibacteriota</taxon>
    </lineage>
</organism>
<keyword evidence="1" id="KW-0812">Transmembrane</keyword>
<sequence>MKQFAEDNYQDIITKLKKIRAVKAPERLVAHVQKTLIPSLPISAVPLLQSSLFSMQAFAVTTLLVVTSSAGILIASQQSRSGDVLYPVKQKVEKIQQLFDRIPAIGKLLDFRNIKTKSVPEVIDFIQYQKQDLQKRVEMQLEDQVIPILKDVPKIVPTVSNETLLIPTVSLPSILVK</sequence>
<proteinExistence type="predicted"/>
<keyword evidence="1" id="KW-1133">Transmembrane helix</keyword>
<keyword evidence="1" id="KW-0472">Membrane</keyword>
<gene>
    <name evidence="2" type="ORF">COY90_03835</name>
</gene>
<reference evidence="3" key="1">
    <citation type="submission" date="2017-09" db="EMBL/GenBank/DDBJ databases">
        <title>Depth-based differentiation of microbial function through sediment-hosted aquifers and enrichment of novel symbionts in the deep terrestrial subsurface.</title>
        <authorList>
            <person name="Probst A.J."/>
            <person name="Ladd B."/>
            <person name="Jarett J.K."/>
            <person name="Geller-Mcgrath D.E."/>
            <person name="Sieber C.M.K."/>
            <person name="Emerson J.B."/>
            <person name="Anantharaman K."/>
            <person name="Thomas B.C."/>
            <person name="Malmstrom R."/>
            <person name="Stieglmeier M."/>
            <person name="Klingl A."/>
            <person name="Woyke T."/>
            <person name="Ryan C.M."/>
            <person name="Banfield J.F."/>
        </authorList>
    </citation>
    <scope>NUCLEOTIDE SEQUENCE [LARGE SCALE GENOMIC DNA]</scope>
</reference>
<evidence type="ECO:0000313" key="3">
    <source>
        <dbReference type="Proteomes" id="UP000230108"/>
    </source>
</evidence>
<accession>A0A2M7QCB1</accession>
<evidence type="ECO:0008006" key="4">
    <source>
        <dbReference type="Google" id="ProtNLM"/>
    </source>
</evidence>
<dbReference type="EMBL" id="PFLF01000081">
    <property type="protein sequence ID" value="PIY68839.1"/>
    <property type="molecule type" value="Genomic_DNA"/>
</dbReference>